<accession>K9HGF2</accession>
<dbReference type="Gene3D" id="3.10.450.40">
    <property type="match status" value="1"/>
</dbReference>
<gene>
    <name evidence="3" type="ORF">C882_0365</name>
</gene>
<dbReference type="InterPro" id="IPR025711">
    <property type="entry name" value="PepSY"/>
</dbReference>
<dbReference type="OrthoDB" id="7856745at2"/>
<dbReference type="EMBL" id="ANHY01000012">
    <property type="protein sequence ID" value="EKV29543.1"/>
    <property type="molecule type" value="Genomic_DNA"/>
</dbReference>
<evidence type="ECO:0000313" key="3">
    <source>
        <dbReference type="EMBL" id="EKV29543.1"/>
    </source>
</evidence>
<comment type="caution">
    <text evidence="3">The sequence shown here is derived from an EMBL/GenBank/DDBJ whole genome shotgun (WGS) entry which is preliminary data.</text>
</comment>
<feature type="domain" description="PepSY" evidence="2">
    <location>
        <begin position="44"/>
        <end position="101"/>
    </location>
</feature>
<feature type="chain" id="PRO_5003930203" description="PepSY domain-containing protein" evidence="1">
    <location>
        <begin position="26"/>
        <end position="103"/>
    </location>
</feature>
<keyword evidence="1" id="KW-0732">Signal</keyword>
<evidence type="ECO:0000259" key="2">
    <source>
        <dbReference type="Pfam" id="PF03413"/>
    </source>
</evidence>
<feature type="signal peptide" evidence="1">
    <location>
        <begin position="1"/>
        <end position="25"/>
    </location>
</feature>
<evidence type="ECO:0000313" key="4">
    <source>
        <dbReference type="Proteomes" id="UP000009881"/>
    </source>
</evidence>
<evidence type="ECO:0000256" key="1">
    <source>
        <dbReference type="SAM" id="SignalP"/>
    </source>
</evidence>
<dbReference type="Proteomes" id="UP000009881">
    <property type="component" value="Unassembled WGS sequence"/>
</dbReference>
<name>K9HGF2_9PROT</name>
<protein>
    <recommendedName>
        <fullName evidence="2">PepSY domain-containing protein</fullName>
    </recommendedName>
</protein>
<dbReference type="RefSeq" id="WP_009541024.1">
    <property type="nucleotide sequence ID" value="NZ_ANHY01000012.1"/>
</dbReference>
<dbReference type="AlphaFoldDB" id="K9HGF2"/>
<reference evidence="3 4" key="1">
    <citation type="journal article" date="2013" name="Genome Announc.">
        <title>Draft Genome Sequence of an Alphaproteobacterium, Caenispirillum salinarum AK4(T), Isolated from a Solar Saltern.</title>
        <authorList>
            <person name="Khatri I."/>
            <person name="Singh A."/>
            <person name="Korpole S."/>
            <person name="Pinnaka A.K."/>
            <person name="Subramanian S."/>
        </authorList>
    </citation>
    <scope>NUCLEOTIDE SEQUENCE [LARGE SCALE GENOMIC DNA]</scope>
    <source>
        <strain evidence="3 4">AK4</strain>
    </source>
</reference>
<dbReference type="STRING" id="1238182.C882_0365"/>
<dbReference type="Pfam" id="PF03413">
    <property type="entry name" value="PepSY"/>
    <property type="match status" value="1"/>
</dbReference>
<organism evidence="3 4">
    <name type="scientific">Caenispirillum salinarum AK4</name>
    <dbReference type="NCBI Taxonomy" id="1238182"/>
    <lineage>
        <taxon>Bacteria</taxon>
        <taxon>Pseudomonadati</taxon>
        <taxon>Pseudomonadota</taxon>
        <taxon>Alphaproteobacteria</taxon>
        <taxon>Rhodospirillales</taxon>
        <taxon>Novispirillaceae</taxon>
        <taxon>Caenispirillum</taxon>
    </lineage>
</organism>
<proteinExistence type="predicted"/>
<sequence length="103" mass="10569">MRTPLSVTLAAAAGLLAAAAVPAAAADADETLEFITTNQVMPMAKAIDGIAGAHPGTVIEAEMEEEDDSPSGWVYEIEVLTAEGEVVEVEVDAVSGEIVDVDQ</sequence>
<keyword evidence="4" id="KW-1185">Reference proteome</keyword>